<comment type="caution">
    <text evidence="2">The sequence shown here is derived from an EMBL/GenBank/DDBJ whole genome shotgun (WGS) entry which is preliminary data.</text>
</comment>
<feature type="transmembrane region" description="Helical" evidence="1">
    <location>
        <begin position="108"/>
        <end position="125"/>
    </location>
</feature>
<keyword evidence="1" id="KW-0472">Membrane</keyword>
<feature type="transmembrane region" description="Helical" evidence="1">
    <location>
        <begin position="12"/>
        <end position="33"/>
    </location>
</feature>
<keyword evidence="1" id="KW-0812">Transmembrane</keyword>
<evidence type="ECO:0000313" key="3">
    <source>
        <dbReference type="Proteomes" id="UP000027778"/>
    </source>
</evidence>
<evidence type="ECO:0000313" key="2">
    <source>
        <dbReference type="EMBL" id="KEK22669.1"/>
    </source>
</evidence>
<organism evidence="2 3">
    <name type="scientific">Bacillus gaemokensis</name>
    <dbReference type="NCBI Taxonomy" id="574375"/>
    <lineage>
        <taxon>Bacteria</taxon>
        <taxon>Bacillati</taxon>
        <taxon>Bacillota</taxon>
        <taxon>Bacilli</taxon>
        <taxon>Bacillales</taxon>
        <taxon>Bacillaceae</taxon>
        <taxon>Bacillus</taxon>
        <taxon>Bacillus cereus group</taxon>
    </lineage>
</organism>
<gene>
    <name evidence="2" type="ORF">BAGA_17020</name>
</gene>
<dbReference type="Proteomes" id="UP000027778">
    <property type="component" value="Unassembled WGS sequence"/>
</dbReference>
<dbReference type="AlphaFoldDB" id="A0A073K5U9"/>
<reference evidence="2 3" key="1">
    <citation type="submission" date="2014-06" db="EMBL/GenBank/DDBJ databases">
        <title>Draft genome sequence of Bacillus gaemokensis JCM 15801 (MCCC 1A00707).</title>
        <authorList>
            <person name="Lai Q."/>
            <person name="Liu Y."/>
            <person name="Shao Z."/>
        </authorList>
    </citation>
    <scope>NUCLEOTIDE SEQUENCE [LARGE SCALE GENOMIC DNA]</scope>
    <source>
        <strain evidence="2 3">JCM 15801</strain>
    </source>
</reference>
<sequence length="236" mass="27974">MEKIKRGPQIIFCFLTISICFGLAIGIAEGTFFTKEKVFGFLNSKREFEESKHAKRFKGEETLLEDKRGDLEEVEEFNKKGKPIKKKQKDNTIQEAIEQFLSFVRSNGVLLSILFITMLILFLVFRRIQKKRQISNESVMKKTERDDDKKVHDETDEVVSFPANEIRAMLVNWERTLPKFEKRRLQETMQQWFSRIHKNNDIIPIYEKVRYGEGDASKEELQTMQRWVKENVKKSL</sequence>
<dbReference type="STRING" id="574375.AZF08_14410"/>
<keyword evidence="1" id="KW-1133">Transmembrane helix</keyword>
<dbReference type="EMBL" id="JOTM01000027">
    <property type="protein sequence ID" value="KEK22669.1"/>
    <property type="molecule type" value="Genomic_DNA"/>
</dbReference>
<dbReference type="OrthoDB" id="2352496at2"/>
<accession>A0A073K5U9</accession>
<proteinExistence type="predicted"/>
<evidence type="ECO:0000256" key="1">
    <source>
        <dbReference type="SAM" id="Phobius"/>
    </source>
</evidence>
<dbReference type="eggNOG" id="ENOG5030ED7">
    <property type="taxonomic scope" value="Bacteria"/>
</dbReference>
<name>A0A073K5U9_9BACI</name>
<protein>
    <recommendedName>
        <fullName evidence="4">Signal peptidase II</fullName>
    </recommendedName>
</protein>
<keyword evidence="3" id="KW-1185">Reference proteome</keyword>
<evidence type="ECO:0008006" key="4">
    <source>
        <dbReference type="Google" id="ProtNLM"/>
    </source>
</evidence>
<dbReference type="RefSeq" id="WP_033677074.1">
    <property type="nucleotide sequence ID" value="NZ_JOTM01000027.1"/>
</dbReference>